<evidence type="ECO:0000313" key="3">
    <source>
        <dbReference type="EnsemblPlants" id="PAC:32968021.CDS.1"/>
    </source>
</evidence>
<accession>A0A2K1L8G7</accession>
<sequence>MAFPSQVHQFPTTHTPSTQPNKTNLNSTPPSPPPITQFQQQQHNHHHRNLTKTPTLSAHPQTPNPNPGVSPHSRTYNTIYHIPSNGHSNVPPSQHGNLRNEEQTENAQGEKR</sequence>
<dbReference type="Gramene" id="Pp3c1_16491V3.1">
    <property type="protein sequence ID" value="PAC:32968021.CDS.1"/>
    <property type="gene ID" value="Pp3c1_16491"/>
</dbReference>
<proteinExistence type="predicted"/>
<reference evidence="2 4" key="1">
    <citation type="journal article" date="2008" name="Science">
        <title>The Physcomitrella genome reveals evolutionary insights into the conquest of land by plants.</title>
        <authorList>
            <person name="Rensing S."/>
            <person name="Lang D."/>
            <person name="Zimmer A."/>
            <person name="Terry A."/>
            <person name="Salamov A."/>
            <person name="Shapiro H."/>
            <person name="Nishiyama T."/>
            <person name="Perroud P.-F."/>
            <person name="Lindquist E."/>
            <person name="Kamisugi Y."/>
            <person name="Tanahashi T."/>
            <person name="Sakakibara K."/>
            <person name="Fujita T."/>
            <person name="Oishi K."/>
            <person name="Shin-I T."/>
            <person name="Kuroki Y."/>
            <person name="Toyoda A."/>
            <person name="Suzuki Y."/>
            <person name="Hashimoto A."/>
            <person name="Yamaguchi K."/>
            <person name="Sugano A."/>
            <person name="Kohara Y."/>
            <person name="Fujiyama A."/>
            <person name="Anterola A."/>
            <person name="Aoki S."/>
            <person name="Ashton N."/>
            <person name="Barbazuk W.B."/>
            <person name="Barker E."/>
            <person name="Bennetzen J."/>
            <person name="Bezanilla M."/>
            <person name="Blankenship R."/>
            <person name="Cho S.H."/>
            <person name="Dutcher S."/>
            <person name="Estelle M."/>
            <person name="Fawcett J.A."/>
            <person name="Gundlach H."/>
            <person name="Hanada K."/>
            <person name="Heyl A."/>
            <person name="Hicks K.A."/>
            <person name="Hugh J."/>
            <person name="Lohr M."/>
            <person name="Mayer K."/>
            <person name="Melkozernov A."/>
            <person name="Murata T."/>
            <person name="Nelson D."/>
            <person name="Pils B."/>
            <person name="Prigge M."/>
            <person name="Reiss B."/>
            <person name="Renner T."/>
            <person name="Rombauts S."/>
            <person name="Rushton P."/>
            <person name="Sanderfoot A."/>
            <person name="Schween G."/>
            <person name="Shiu S.-H."/>
            <person name="Stueber K."/>
            <person name="Theodoulou F.L."/>
            <person name="Tu H."/>
            <person name="Van de Peer Y."/>
            <person name="Verrier P.J."/>
            <person name="Waters E."/>
            <person name="Wood A."/>
            <person name="Yang L."/>
            <person name="Cove D."/>
            <person name="Cuming A."/>
            <person name="Hasebe M."/>
            <person name="Lucas S."/>
            <person name="Mishler D.B."/>
            <person name="Reski R."/>
            <person name="Grigoriev I."/>
            <person name="Quatrano R.S."/>
            <person name="Boore J.L."/>
        </authorList>
    </citation>
    <scope>NUCLEOTIDE SEQUENCE [LARGE SCALE GENOMIC DNA]</scope>
    <source>
        <strain evidence="3 4">cv. Gransden 2004</strain>
    </source>
</reference>
<organism evidence="2">
    <name type="scientific">Physcomitrium patens</name>
    <name type="common">Spreading-leaved earth moss</name>
    <name type="synonym">Physcomitrella patens</name>
    <dbReference type="NCBI Taxonomy" id="3218"/>
    <lineage>
        <taxon>Eukaryota</taxon>
        <taxon>Viridiplantae</taxon>
        <taxon>Streptophyta</taxon>
        <taxon>Embryophyta</taxon>
        <taxon>Bryophyta</taxon>
        <taxon>Bryophytina</taxon>
        <taxon>Bryopsida</taxon>
        <taxon>Funariidae</taxon>
        <taxon>Funariales</taxon>
        <taxon>Funariaceae</taxon>
        <taxon>Physcomitrium</taxon>
    </lineage>
</organism>
<feature type="region of interest" description="Disordered" evidence="1">
    <location>
        <begin position="1"/>
        <end position="112"/>
    </location>
</feature>
<evidence type="ECO:0000256" key="1">
    <source>
        <dbReference type="SAM" id="MobiDB-lite"/>
    </source>
</evidence>
<gene>
    <name evidence="2" type="ORF">PHYPA_000741</name>
</gene>
<reference evidence="2 4" key="2">
    <citation type="journal article" date="2018" name="Plant J.">
        <title>The Physcomitrella patens chromosome-scale assembly reveals moss genome structure and evolution.</title>
        <authorList>
            <person name="Lang D."/>
            <person name="Ullrich K.K."/>
            <person name="Murat F."/>
            <person name="Fuchs J."/>
            <person name="Jenkins J."/>
            <person name="Haas F.B."/>
            <person name="Piednoel M."/>
            <person name="Gundlach H."/>
            <person name="Van Bel M."/>
            <person name="Meyberg R."/>
            <person name="Vives C."/>
            <person name="Morata J."/>
            <person name="Symeonidi A."/>
            <person name="Hiss M."/>
            <person name="Muchero W."/>
            <person name="Kamisugi Y."/>
            <person name="Saleh O."/>
            <person name="Blanc G."/>
            <person name="Decker E.L."/>
            <person name="van Gessel N."/>
            <person name="Grimwood J."/>
            <person name="Hayes R.D."/>
            <person name="Graham S.W."/>
            <person name="Gunter L.E."/>
            <person name="McDaniel S.F."/>
            <person name="Hoernstein S.N.W."/>
            <person name="Larsson A."/>
            <person name="Li F.W."/>
            <person name="Perroud P.F."/>
            <person name="Phillips J."/>
            <person name="Ranjan P."/>
            <person name="Rokshar D.S."/>
            <person name="Rothfels C.J."/>
            <person name="Schneider L."/>
            <person name="Shu S."/>
            <person name="Stevenson D.W."/>
            <person name="Thummler F."/>
            <person name="Tillich M."/>
            <person name="Villarreal Aguilar J.C."/>
            <person name="Widiez T."/>
            <person name="Wong G.K."/>
            <person name="Wymore A."/>
            <person name="Zhang Y."/>
            <person name="Zimmer A.D."/>
            <person name="Quatrano R.S."/>
            <person name="Mayer K.F.X."/>
            <person name="Goodstein D."/>
            <person name="Casacuberta J.M."/>
            <person name="Vandepoele K."/>
            <person name="Reski R."/>
            <person name="Cuming A.C."/>
            <person name="Tuskan G.A."/>
            <person name="Maumus F."/>
            <person name="Salse J."/>
            <person name="Schmutz J."/>
            <person name="Rensing S.A."/>
        </authorList>
    </citation>
    <scope>NUCLEOTIDE SEQUENCE [LARGE SCALE GENOMIC DNA]</scope>
    <source>
        <strain evidence="3 4">cv. Gransden 2004</strain>
    </source>
</reference>
<feature type="compositionally biased region" description="Polar residues" evidence="1">
    <location>
        <begin position="1"/>
        <end position="19"/>
    </location>
</feature>
<feature type="compositionally biased region" description="Polar residues" evidence="1">
    <location>
        <begin position="85"/>
        <end position="97"/>
    </location>
</feature>
<dbReference type="InParanoid" id="A0A2K1L8G7"/>
<feature type="compositionally biased region" description="Basic and acidic residues" evidence="1">
    <location>
        <begin position="98"/>
        <end position="112"/>
    </location>
</feature>
<reference evidence="3" key="3">
    <citation type="submission" date="2020-12" db="UniProtKB">
        <authorList>
            <consortium name="EnsemblPlants"/>
        </authorList>
    </citation>
    <scope>IDENTIFICATION</scope>
</reference>
<name>A0A2K1L8G7_PHYPA</name>
<keyword evidence="4" id="KW-1185">Reference proteome</keyword>
<protein>
    <submittedName>
        <fullName evidence="2 3">Uncharacterized protein</fullName>
    </submittedName>
</protein>
<evidence type="ECO:0000313" key="2">
    <source>
        <dbReference type="EMBL" id="PNR62317.1"/>
    </source>
</evidence>
<feature type="compositionally biased region" description="Polar residues" evidence="1">
    <location>
        <begin position="52"/>
        <end position="61"/>
    </location>
</feature>
<dbReference type="AlphaFoldDB" id="A0A2K1L8G7"/>
<dbReference type="EMBL" id="ABEU02000001">
    <property type="protein sequence ID" value="PNR62317.1"/>
    <property type="molecule type" value="Genomic_DNA"/>
</dbReference>
<evidence type="ECO:0000313" key="4">
    <source>
        <dbReference type="Proteomes" id="UP000006727"/>
    </source>
</evidence>
<dbReference type="EnsemblPlants" id="Pp3c1_16491V3.1">
    <property type="protein sequence ID" value="PAC:32968021.CDS.1"/>
    <property type="gene ID" value="Pp3c1_16491"/>
</dbReference>
<dbReference type="Proteomes" id="UP000006727">
    <property type="component" value="Chromosome 1"/>
</dbReference>